<feature type="transmembrane region" description="Helical" evidence="6">
    <location>
        <begin position="139"/>
        <end position="160"/>
    </location>
</feature>
<evidence type="ECO:0000313" key="7">
    <source>
        <dbReference type="EMBL" id="BCR85195.1"/>
    </source>
</evidence>
<sequence>MDFHFEGPIYRVLRSLLLHAPERPQDGSHSPSGHAEHCISRMQLDANHFETEKVTIKKVASVLLDLHVWNLCAVLFTNSVCLFGLAYFSPSIVEALGYSSTTTQLMTVPPYACGLLVTMLIALIGAALLLVGRSLATRYAALVIFVTGIYSCSPCLISWAPNNSAGYNRRATAIAMGFISTSSRGS</sequence>
<keyword evidence="2" id="KW-0813">Transport</keyword>
<evidence type="ECO:0000256" key="6">
    <source>
        <dbReference type="SAM" id="Phobius"/>
    </source>
</evidence>
<protein>
    <recommendedName>
        <fullName evidence="9">Major facilitator superfamily (MFS) profile domain-containing protein</fullName>
    </recommendedName>
</protein>
<accession>A0A7R7VI81</accession>
<organism evidence="7 8">
    <name type="scientific">Aspergillus chevalieri</name>
    <name type="common">Eurotium chevalieri</name>
    <dbReference type="NCBI Taxonomy" id="182096"/>
    <lineage>
        <taxon>Eukaryota</taxon>
        <taxon>Fungi</taxon>
        <taxon>Dikarya</taxon>
        <taxon>Ascomycota</taxon>
        <taxon>Pezizomycotina</taxon>
        <taxon>Eurotiomycetes</taxon>
        <taxon>Eurotiomycetidae</taxon>
        <taxon>Eurotiales</taxon>
        <taxon>Aspergillaceae</taxon>
        <taxon>Aspergillus</taxon>
        <taxon>Aspergillus subgen. Aspergillus</taxon>
    </lineage>
</organism>
<evidence type="ECO:0000256" key="3">
    <source>
        <dbReference type="ARBA" id="ARBA00022692"/>
    </source>
</evidence>
<comment type="subcellular location">
    <subcellularLocation>
        <location evidence="1">Membrane</location>
        <topology evidence="1">Multi-pass membrane protein</topology>
    </subcellularLocation>
</comment>
<dbReference type="GO" id="GO:0016020">
    <property type="term" value="C:membrane"/>
    <property type="evidence" value="ECO:0007669"/>
    <property type="project" value="UniProtKB-SubCell"/>
</dbReference>
<keyword evidence="3 6" id="KW-0812">Transmembrane</keyword>
<dbReference type="Proteomes" id="UP000637239">
    <property type="component" value="Chromosome 2"/>
</dbReference>
<feature type="transmembrane region" description="Helical" evidence="6">
    <location>
        <begin position="108"/>
        <end position="132"/>
    </location>
</feature>
<evidence type="ECO:0000256" key="1">
    <source>
        <dbReference type="ARBA" id="ARBA00004141"/>
    </source>
</evidence>
<evidence type="ECO:0008006" key="9">
    <source>
        <dbReference type="Google" id="ProtNLM"/>
    </source>
</evidence>
<reference evidence="7" key="1">
    <citation type="submission" date="2021-01" db="EMBL/GenBank/DDBJ databases">
        <authorList>
            <consortium name="Aspergillus chevalieri M1 genome sequencing consortium"/>
            <person name="Kazuki M."/>
            <person name="Futagami T."/>
        </authorList>
    </citation>
    <scope>NUCLEOTIDE SEQUENCE</scope>
    <source>
        <strain evidence="7">M1</strain>
    </source>
</reference>
<dbReference type="InterPro" id="IPR036259">
    <property type="entry name" value="MFS_trans_sf"/>
</dbReference>
<dbReference type="SUPFAM" id="SSF103473">
    <property type="entry name" value="MFS general substrate transporter"/>
    <property type="match status" value="1"/>
</dbReference>
<gene>
    <name evidence="7" type="ORF">ACHE_20653A</name>
</gene>
<evidence type="ECO:0000313" key="8">
    <source>
        <dbReference type="Proteomes" id="UP000637239"/>
    </source>
</evidence>
<evidence type="ECO:0000256" key="4">
    <source>
        <dbReference type="ARBA" id="ARBA00022989"/>
    </source>
</evidence>
<dbReference type="RefSeq" id="XP_043133717.1">
    <property type="nucleotide sequence ID" value="XM_043284980.1"/>
</dbReference>
<dbReference type="PANTHER" id="PTHR43791">
    <property type="entry name" value="PERMEASE-RELATED"/>
    <property type="match status" value="1"/>
</dbReference>
<keyword evidence="8" id="KW-1185">Reference proteome</keyword>
<dbReference type="GeneID" id="66979554"/>
<proteinExistence type="predicted"/>
<dbReference type="KEGG" id="ache:ACHE_20653A"/>
<dbReference type="EMBL" id="AP024417">
    <property type="protein sequence ID" value="BCR85195.1"/>
    <property type="molecule type" value="Genomic_DNA"/>
</dbReference>
<keyword evidence="4 6" id="KW-1133">Transmembrane helix</keyword>
<keyword evidence="5 6" id="KW-0472">Membrane</keyword>
<dbReference type="AlphaFoldDB" id="A0A7R7VI81"/>
<reference evidence="7" key="2">
    <citation type="submission" date="2021-02" db="EMBL/GenBank/DDBJ databases">
        <title>Aspergillus chevalieri M1 genome sequence.</title>
        <authorList>
            <person name="Kadooka C."/>
            <person name="Mori K."/>
            <person name="Futagami T."/>
        </authorList>
    </citation>
    <scope>NUCLEOTIDE SEQUENCE</scope>
    <source>
        <strain evidence="7">M1</strain>
    </source>
</reference>
<name>A0A7R7VI81_ASPCH</name>
<evidence type="ECO:0000256" key="5">
    <source>
        <dbReference type="ARBA" id="ARBA00023136"/>
    </source>
</evidence>
<feature type="transmembrane region" description="Helical" evidence="6">
    <location>
        <begin position="68"/>
        <end position="88"/>
    </location>
</feature>
<evidence type="ECO:0000256" key="2">
    <source>
        <dbReference type="ARBA" id="ARBA00022448"/>
    </source>
</evidence>
<dbReference type="GO" id="GO:0022857">
    <property type="term" value="F:transmembrane transporter activity"/>
    <property type="evidence" value="ECO:0007669"/>
    <property type="project" value="TreeGrafter"/>
</dbReference>
<dbReference type="PANTHER" id="PTHR43791:SF85">
    <property type="entry name" value="TRANSPORTER, PUTATIVE (AFU_ORTHOLOGUE AFUA_6G00710)-RELATED"/>
    <property type="match status" value="1"/>
</dbReference>
<dbReference type="Gene3D" id="1.20.1250.20">
    <property type="entry name" value="MFS general substrate transporter like domains"/>
    <property type="match status" value="1"/>
</dbReference>